<gene>
    <name evidence="2" type="ORF">CUREI_01250</name>
</gene>
<evidence type="ECO:0000256" key="1">
    <source>
        <dbReference type="SAM" id="MobiDB-lite"/>
    </source>
</evidence>
<dbReference type="SUPFAM" id="SSF47598">
    <property type="entry name" value="Ribbon-helix-helix"/>
    <property type="match status" value="1"/>
</dbReference>
<proteinExistence type="predicted"/>
<dbReference type="HOGENOM" id="CLU_2272666_0_0_11"/>
<keyword evidence="3" id="KW-1185">Reference proteome</keyword>
<dbReference type="KEGG" id="cuv:CUREI_01250"/>
<dbReference type="OrthoDB" id="4409261at2"/>
<evidence type="ECO:0000313" key="3">
    <source>
        <dbReference type="Proteomes" id="UP000028939"/>
    </source>
</evidence>
<dbReference type="InterPro" id="IPR010985">
    <property type="entry name" value="Ribbon_hlx_hlx"/>
</dbReference>
<protein>
    <submittedName>
        <fullName evidence="2">Uncharacterized protein</fullName>
    </submittedName>
</protein>
<organism evidence="2 3">
    <name type="scientific">Corynebacterium ureicelerivorans</name>
    <dbReference type="NCBI Taxonomy" id="401472"/>
    <lineage>
        <taxon>Bacteria</taxon>
        <taxon>Bacillati</taxon>
        <taxon>Actinomycetota</taxon>
        <taxon>Actinomycetes</taxon>
        <taxon>Mycobacteriales</taxon>
        <taxon>Corynebacteriaceae</taxon>
        <taxon>Corynebacterium</taxon>
    </lineage>
</organism>
<dbReference type="Proteomes" id="UP000028939">
    <property type="component" value="Chromosome"/>
</dbReference>
<name>A0A077HN64_9CORY</name>
<accession>A0A077HN64</accession>
<sequence length="102" mass="11001">MNEQQSEKLRSYYDNTDTSDLMEDAQPGDLGNVADPEASVAFTVTMPNRVLRTARGMAAAEGVSTNDVLRRFIEAGVDDRAGAEASIPVSKLLRLIDEARGA</sequence>
<dbReference type="EMBL" id="CP009215">
    <property type="protein sequence ID" value="AIL96122.1"/>
    <property type="molecule type" value="Genomic_DNA"/>
</dbReference>
<dbReference type="AlphaFoldDB" id="A0A077HN64"/>
<dbReference type="RefSeq" id="WP_038609488.1">
    <property type="nucleotide sequence ID" value="NZ_CP009215.1"/>
</dbReference>
<reference evidence="2 3" key="1">
    <citation type="submission" date="2014-08" db="EMBL/GenBank/DDBJ databases">
        <title>Complete genome sequence of Corynebacterium ureicelerivorans DSM 45051, a lipophilic and urea-splitting isolate from a blood culture of a septicaemia patient.</title>
        <authorList>
            <person name="Tippelt A."/>
            <person name="Albersmeier A."/>
            <person name="Brinkrolf K."/>
            <person name="Ruckert C."/>
            <person name="Tauch A."/>
        </authorList>
    </citation>
    <scope>NUCLEOTIDE SEQUENCE [LARGE SCALE GENOMIC DNA]</scope>
    <source>
        <strain evidence="2 3">IMMIB RIV-2301</strain>
    </source>
</reference>
<evidence type="ECO:0000313" key="2">
    <source>
        <dbReference type="EMBL" id="AIL96122.1"/>
    </source>
</evidence>
<feature type="compositionally biased region" description="Basic and acidic residues" evidence="1">
    <location>
        <begin position="1"/>
        <end position="11"/>
    </location>
</feature>
<dbReference type="GO" id="GO:0006355">
    <property type="term" value="P:regulation of DNA-templated transcription"/>
    <property type="evidence" value="ECO:0007669"/>
    <property type="project" value="InterPro"/>
</dbReference>
<feature type="region of interest" description="Disordered" evidence="1">
    <location>
        <begin position="1"/>
        <end position="34"/>
    </location>
</feature>